<feature type="signal peptide" evidence="1">
    <location>
        <begin position="1"/>
        <end position="23"/>
    </location>
</feature>
<organism evidence="2 3">
    <name type="scientific">Dielma fastidiosa</name>
    <dbReference type="NCBI Taxonomy" id="1034346"/>
    <lineage>
        <taxon>Bacteria</taxon>
        <taxon>Bacillati</taxon>
        <taxon>Bacillota</taxon>
        <taxon>Erysipelotrichia</taxon>
        <taxon>Erysipelotrichales</taxon>
        <taxon>Erysipelotrichaceae</taxon>
        <taxon>Dielma</taxon>
    </lineage>
</organism>
<dbReference type="Proteomes" id="UP001276902">
    <property type="component" value="Unassembled WGS sequence"/>
</dbReference>
<sequence>MKKFISALLAALLVASSAGNVKAEEMSSTTESNAFAEGIMLLNEDVNNDQINLDELKEGESVIRNYAVTLDDGTIMTSTLTITLLEEVVPLGVSDWEEVSGTLEMNKTYKFSHKYNGTGFLKGSVTHNATIKKTSSGLEGVSTSVSAVPLQYYTVGEKDAYFSQVTKWEVHSDGYVQFKALDSGLFFNTYVYFEAAVLADSNGFAYRYRAE</sequence>
<feature type="chain" id="PRO_5044331893" evidence="1">
    <location>
        <begin position="24"/>
        <end position="211"/>
    </location>
</feature>
<dbReference type="RefSeq" id="WP_320883970.1">
    <property type="nucleotide sequence ID" value="NZ_BAABZA010000002.1"/>
</dbReference>
<protein>
    <submittedName>
        <fullName evidence="2">Uncharacterized protein</fullName>
    </submittedName>
</protein>
<dbReference type="EMBL" id="JALDAW010000022">
    <property type="protein sequence ID" value="MDY5168874.1"/>
    <property type="molecule type" value="Genomic_DNA"/>
</dbReference>
<dbReference type="AlphaFoldDB" id="A0AB35US37"/>
<reference evidence="2" key="1">
    <citation type="submission" date="2022-03" db="EMBL/GenBank/DDBJ databases">
        <title>First case of bacteraemia caused by Dielma fastidiosa in a patient hospitalised with diverticulitis.</title>
        <authorList>
            <person name="Forman-Ankjaer B."/>
            <person name="Hvid-Jensen F."/>
            <person name="Kobel C.M."/>
            <person name="Greve T."/>
        </authorList>
    </citation>
    <scope>NUCLEOTIDE SEQUENCE</scope>
    <source>
        <strain evidence="2">AUH_DF_2021</strain>
    </source>
</reference>
<gene>
    <name evidence="2" type="ORF">MQE39_12220</name>
</gene>
<evidence type="ECO:0000256" key="1">
    <source>
        <dbReference type="SAM" id="SignalP"/>
    </source>
</evidence>
<proteinExistence type="predicted"/>
<accession>A0AB35US37</accession>
<keyword evidence="1" id="KW-0732">Signal</keyword>
<name>A0AB35US37_9FIRM</name>
<comment type="caution">
    <text evidence="2">The sequence shown here is derived from an EMBL/GenBank/DDBJ whole genome shotgun (WGS) entry which is preliminary data.</text>
</comment>
<evidence type="ECO:0000313" key="3">
    <source>
        <dbReference type="Proteomes" id="UP001276902"/>
    </source>
</evidence>
<evidence type="ECO:0000313" key="2">
    <source>
        <dbReference type="EMBL" id="MDY5168874.1"/>
    </source>
</evidence>